<dbReference type="AlphaFoldDB" id="A0AA51NAR5"/>
<evidence type="ECO:0000313" key="2">
    <source>
        <dbReference type="Proteomes" id="UP001230496"/>
    </source>
</evidence>
<evidence type="ECO:0000313" key="1">
    <source>
        <dbReference type="EMBL" id="WMN11510.1"/>
    </source>
</evidence>
<protein>
    <submittedName>
        <fullName evidence="1">Uncharacterized protein</fullName>
    </submittedName>
</protein>
<reference evidence="1 2" key="1">
    <citation type="submission" date="2023-08" db="EMBL/GenBank/DDBJ databases">
        <title>Comparative genomics and taxonomic characterization of three novel marine species of genus Marivirga.</title>
        <authorList>
            <person name="Muhammad N."/>
            <person name="Kim S.-G."/>
        </authorList>
    </citation>
    <scope>NUCLEOTIDE SEQUENCE [LARGE SCALE GENOMIC DNA]</scope>
    <source>
        <strain evidence="1 2">BDSF4-3</strain>
    </source>
</reference>
<gene>
    <name evidence="1" type="ORF">QYS49_38630</name>
</gene>
<proteinExistence type="predicted"/>
<dbReference type="EMBL" id="CP129971">
    <property type="protein sequence ID" value="WMN11510.1"/>
    <property type="molecule type" value="Genomic_DNA"/>
</dbReference>
<accession>A0AA51NAR5</accession>
<dbReference type="KEGG" id="msaa:QYS49_38630"/>
<keyword evidence="2" id="KW-1185">Reference proteome</keyword>
<organism evidence="1 2">
    <name type="scientific">Marivirga salinarum</name>
    <dbReference type="NCBI Taxonomy" id="3059078"/>
    <lineage>
        <taxon>Bacteria</taxon>
        <taxon>Pseudomonadati</taxon>
        <taxon>Bacteroidota</taxon>
        <taxon>Cytophagia</taxon>
        <taxon>Cytophagales</taxon>
        <taxon>Marivirgaceae</taxon>
        <taxon>Marivirga</taxon>
    </lineage>
</organism>
<dbReference type="Proteomes" id="UP001230496">
    <property type="component" value="Chromosome"/>
</dbReference>
<sequence length="235" mass="28062">MIERIEIDKKDYLSQAENYIQQWYDLIQQRKLEEAVALCQAIILPYKEVLNKRNWHAESENDYNNFLVLAIIFKAFEDYSQLGKITLKNKWDQDNLNLENVWLKLWDSKDRLDSVRGRIQSKIVELIYSNLEDLLDQYRQNFGNGLYASPEILIKKELCSICNKDIRACSHIKGRWYNGIICRGIAEDIEMKTISLVTVPRDPRCRVWPWREKEDRVFEMPVLTLFQVDDFLNDY</sequence>
<dbReference type="RefSeq" id="WP_308348804.1">
    <property type="nucleotide sequence ID" value="NZ_CP129971.1"/>
</dbReference>
<name>A0AA51NAR5_9BACT</name>